<organism evidence="3 4">
    <name type="scientific">Vagococcus acidifermentans</name>
    <dbReference type="NCBI Taxonomy" id="564710"/>
    <lineage>
        <taxon>Bacteria</taxon>
        <taxon>Bacillati</taxon>
        <taxon>Bacillota</taxon>
        <taxon>Bacilli</taxon>
        <taxon>Lactobacillales</taxon>
        <taxon>Enterococcaceae</taxon>
        <taxon>Vagococcus</taxon>
    </lineage>
</organism>
<keyword evidence="4" id="KW-1185">Reference proteome</keyword>
<keyword evidence="1" id="KW-0472">Membrane</keyword>
<dbReference type="GO" id="GO:0016740">
    <property type="term" value="F:transferase activity"/>
    <property type="evidence" value="ECO:0007669"/>
    <property type="project" value="UniProtKB-KW"/>
</dbReference>
<dbReference type="InterPro" id="IPR001763">
    <property type="entry name" value="Rhodanese-like_dom"/>
</dbReference>
<accession>A0A430AN46</accession>
<gene>
    <name evidence="3" type="ORF">CBF27_12600</name>
</gene>
<keyword evidence="1" id="KW-0812">Transmembrane</keyword>
<dbReference type="PANTHER" id="PTHR43031">
    <property type="entry name" value="FAD-DEPENDENT OXIDOREDUCTASE"/>
    <property type="match status" value="1"/>
</dbReference>
<dbReference type="Gene3D" id="3.40.250.10">
    <property type="entry name" value="Rhodanese-like domain"/>
    <property type="match status" value="1"/>
</dbReference>
<dbReference type="PROSITE" id="PS50206">
    <property type="entry name" value="RHODANESE_3"/>
    <property type="match status" value="1"/>
</dbReference>
<sequence length="137" mass="16015">MSFLRTLNIFLLTIIALFGLYELYFIIKRKLSGAEWIEQDEFIEGMRKAQVIDVREKDSYNAGHILGARSIPYTLARSHKEYLTSLRKDQPIYLYEDRKKLAISVASMLKKEGYTDVYILKKGFSEWSGKTKKKATY</sequence>
<name>A0A430AN46_9ENTE</name>
<dbReference type="Pfam" id="PF00581">
    <property type="entry name" value="Rhodanese"/>
    <property type="match status" value="1"/>
</dbReference>
<dbReference type="PANTHER" id="PTHR43031:SF18">
    <property type="entry name" value="RHODANESE-RELATED SULFURTRANSFERASES"/>
    <property type="match status" value="1"/>
</dbReference>
<comment type="caution">
    <text evidence="3">The sequence shown here is derived from an EMBL/GenBank/DDBJ whole genome shotgun (WGS) entry which is preliminary data.</text>
</comment>
<dbReference type="InterPro" id="IPR036873">
    <property type="entry name" value="Rhodanese-like_dom_sf"/>
</dbReference>
<dbReference type="RefSeq" id="WP_126814860.1">
    <property type="nucleotide sequence ID" value="NZ_NGKC01000018.1"/>
</dbReference>
<evidence type="ECO:0000313" key="4">
    <source>
        <dbReference type="Proteomes" id="UP000286773"/>
    </source>
</evidence>
<dbReference type="SMART" id="SM00450">
    <property type="entry name" value="RHOD"/>
    <property type="match status" value="1"/>
</dbReference>
<evidence type="ECO:0000313" key="3">
    <source>
        <dbReference type="EMBL" id="RSU09542.1"/>
    </source>
</evidence>
<dbReference type="AlphaFoldDB" id="A0A430AN46"/>
<dbReference type="SUPFAM" id="SSF52821">
    <property type="entry name" value="Rhodanese/Cell cycle control phosphatase"/>
    <property type="match status" value="1"/>
</dbReference>
<proteinExistence type="predicted"/>
<evidence type="ECO:0000259" key="2">
    <source>
        <dbReference type="PROSITE" id="PS50206"/>
    </source>
</evidence>
<feature type="domain" description="Rhodanese" evidence="2">
    <location>
        <begin position="45"/>
        <end position="136"/>
    </location>
</feature>
<reference evidence="3 4" key="1">
    <citation type="submission" date="2017-05" db="EMBL/GenBank/DDBJ databases">
        <title>Vagococcus spp. assemblies.</title>
        <authorList>
            <person name="Gulvik C.A."/>
        </authorList>
    </citation>
    <scope>NUCLEOTIDE SEQUENCE [LARGE SCALE GENOMIC DNA]</scope>
    <source>
        <strain evidence="3 4">LMG 24798</strain>
    </source>
</reference>
<dbReference type="InterPro" id="IPR050229">
    <property type="entry name" value="GlpE_sulfurtransferase"/>
</dbReference>
<dbReference type="EMBL" id="NGKC01000018">
    <property type="protein sequence ID" value="RSU09542.1"/>
    <property type="molecule type" value="Genomic_DNA"/>
</dbReference>
<feature type="transmembrane region" description="Helical" evidence="1">
    <location>
        <begin position="6"/>
        <end position="27"/>
    </location>
</feature>
<dbReference type="Proteomes" id="UP000286773">
    <property type="component" value="Unassembled WGS sequence"/>
</dbReference>
<dbReference type="OrthoDB" id="9808735at2"/>
<keyword evidence="3" id="KW-0808">Transferase</keyword>
<keyword evidence="1" id="KW-1133">Transmembrane helix</keyword>
<dbReference type="CDD" id="cd00158">
    <property type="entry name" value="RHOD"/>
    <property type="match status" value="1"/>
</dbReference>
<protein>
    <submittedName>
        <fullName evidence="3">Sulfurtransferase</fullName>
    </submittedName>
</protein>
<evidence type="ECO:0000256" key="1">
    <source>
        <dbReference type="SAM" id="Phobius"/>
    </source>
</evidence>